<dbReference type="Pfam" id="PF04255">
    <property type="entry name" value="DUF433"/>
    <property type="match status" value="1"/>
</dbReference>
<dbReference type="Gene3D" id="1.10.10.10">
    <property type="entry name" value="Winged helix-like DNA-binding domain superfamily/Winged helix DNA-binding domain"/>
    <property type="match status" value="1"/>
</dbReference>
<reference evidence="1" key="1">
    <citation type="submission" date="2019-09" db="EMBL/GenBank/DDBJ databases">
        <title>Characterisation of the sponge microbiome using genome-centric metagenomics.</title>
        <authorList>
            <person name="Engelberts J.P."/>
            <person name="Robbins S.J."/>
            <person name="De Goeij J.M."/>
            <person name="Aranda M."/>
            <person name="Bell S.C."/>
            <person name="Webster N.S."/>
        </authorList>
    </citation>
    <scope>NUCLEOTIDE SEQUENCE</scope>
    <source>
        <strain evidence="1">SB0661_bin_32</strain>
    </source>
</reference>
<dbReference type="InterPro" id="IPR007367">
    <property type="entry name" value="DUF433"/>
</dbReference>
<organism evidence="1">
    <name type="scientific">Caldilineaceae bacterium SB0661_bin_32</name>
    <dbReference type="NCBI Taxonomy" id="2605255"/>
    <lineage>
        <taxon>Bacteria</taxon>
        <taxon>Bacillati</taxon>
        <taxon>Chloroflexota</taxon>
        <taxon>Caldilineae</taxon>
        <taxon>Caldilineales</taxon>
        <taxon>Caldilineaceae</taxon>
    </lineage>
</organism>
<comment type="caution">
    <text evidence="1">The sequence shown here is derived from an EMBL/GenBank/DDBJ whole genome shotgun (WGS) entry which is preliminary data.</text>
</comment>
<name>A0A6B1D3M4_9CHLR</name>
<dbReference type="InterPro" id="IPR036388">
    <property type="entry name" value="WH-like_DNA-bd_sf"/>
</dbReference>
<sequence>MVDLSQVVSRDPEVHSGDLVFAGTRVPAEILVVYLSGGSSIEEFLESFPTVERWQVESYLEYSLAAIDHLLTQSSSAS</sequence>
<evidence type="ECO:0000313" key="1">
    <source>
        <dbReference type="EMBL" id="MYC94085.1"/>
    </source>
</evidence>
<dbReference type="AlphaFoldDB" id="A0A6B1D3M4"/>
<accession>A0A6B1D3M4</accession>
<dbReference type="SUPFAM" id="SSF46689">
    <property type="entry name" value="Homeodomain-like"/>
    <property type="match status" value="1"/>
</dbReference>
<dbReference type="InterPro" id="IPR009057">
    <property type="entry name" value="Homeodomain-like_sf"/>
</dbReference>
<dbReference type="EMBL" id="VXMH01000017">
    <property type="protein sequence ID" value="MYC94085.1"/>
    <property type="molecule type" value="Genomic_DNA"/>
</dbReference>
<proteinExistence type="predicted"/>
<gene>
    <name evidence="1" type="ORF">F4X14_03865</name>
</gene>
<protein>
    <submittedName>
        <fullName evidence="1">DUF433 domain-containing protein</fullName>
    </submittedName>
</protein>